<dbReference type="EMBL" id="CP015614">
    <property type="protein sequence ID" value="ANF55845.1"/>
    <property type="molecule type" value="Genomic_DNA"/>
</dbReference>
<feature type="domain" description="Aminotransferase class I/classII large" evidence="9">
    <location>
        <begin position="31"/>
        <end position="372"/>
    </location>
</feature>
<dbReference type="Gene3D" id="3.90.1150.10">
    <property type="entry name" value="Aspartate Aminotransferase, domain 1"/>
    <property type="match status" value="1"/>
</dbReference>
<evidence type="ECO:0000313" key="11">
    <source>
        <dbReference type="Proteomes" id="UP000077603"/>
    </source>
</evidence>
<name>A0A172Y9Z3_9CAUL</name>
<dbReference type="FunFam" id="3.40.640.10:FF:000033">
    <property type="entry name" value="Aspartate aminotransferase"/>
    <property type="match status" value="1"/>
</dbReference>
<evidence type="ECO:0000256" key="7">
    <source>
        <dbReference type="ARBA" id="ARBA00022898"/>
    </source>
</evidence>
<evidence type="ECO:0000256" key="1">
    <source>
        <dbReference type="ARBA" id="ARBA00001933"/>
    </source>
</evidence>
<comment type="subunit">
    <text evidence="3">Homodimer.</text>
</comment>
<dbReference type="SUPFAM" id="SSF53383">
    <property type="entry name" value="PLP-dependent transferases"/>
    <property type="match status" value="1"/>
</dbReference>
<dbReference type="KEGG" id="bne:DA69_03400"/>
<dbReference type="GO" id="GO:0006520">
    <property type="term" value="P:amino acid metabolic process"/>
    <property type="evidence" value="ECO:0007669"/>
    <property type="project" value="InterPro"/>
</dbReference>
<dbReference type="EC" id="2.6.1.1" evidence="4"/>
<evidence type="ECO:0000256" key="4">
    <source>
        <dbReference type="ARBA" id="ARBA00012753"/>
    </source>
</evidence>
<comment type="catalytic activity">
    <reaction evidence="8">
        <text>L-aspartate + 2-oxoglutarate = oxaloacetate + L-glutamate</text>
        <dbReference type="Rhea" id="RHEA:21824"/>
        <dbReference type="ChEBI" id="CHEBI:16452"/>
        <dbReference type="ChEBI" id="CHEBI:16810"/>
        <dbReference type="ChEBI" id="CHEBI:29985"/>
        <dbReference type="ChEBI" id="CHEBI:29991"/>
        <dbReference type="EC" id="2.6.1.1"/>
    </reaction>
</comment>
<dbReference type="InterPro" id="IPR050596">
    <property type="entry name" value="AspAT/PAT-like"/>
</dbReference>
<dbReference type="PANTHER" id="PTHR46383:SF1">
    <property type="entry name" value="ASPARTATE AMINOTRANSFERASE"/>
    <property type="match status" value="1"/>
</dbReference>
<comment type="cofactor">
    <cofactor evidence="1">
        <name>pyridoxal 5'-phosphate</name>
        <dbReference type="ChEBI" id="CHEBI:597326"/>
    </cofactor>
</comment>
<evidence type="ECO:0000259" key="9">
    <source>
        <dbReference type="Pfam" id="PF00155"/>
    </source>
</evidence>
<keyword evidence="5 10" id="KW-0032">Aminotransferase</keyword>
<dbReference type="InterPro" id="IPR015421">
    <property type="entry name" value="PyrdxlP-dep_Trfase_major"/>
</dbReference>
<dbReference type="CDD" id="cd00609">
    <property type="entry name" value="AAT_like"/>
    <property type="match status" value="1"/>
</dbReference>
<reference evidence="10 11" key="1">
    <citation type="journal article" date="2014" name="Genome Announc.">
        <title>Genome Sequence of a Promising Hydrogen-Producing Facultative Anaerobic Bacterium, Brevundimonas naejangsanensis Strain B1.</title>
        <authorList>
            <person name="Su H."/>
            <person name="Zhang T."/>
            <person name="Bao M."/>
            <person name="Jiang Y."/>
            <person name="Wang Y."/>
            <person name="Tan T."/>
        </authorList>
    </citation>
    <scope>NUCLEOTIDE SEQUENCE [LARGE SCALE GENOMIC DNA]</scope>
    <source>
        <strain evidence="10 11">B1</strain>
    </source>
</reference>
<dbReference type="GO" id="GO:0004069">
    <property type="term" value="F:L-aspartate:2-oxoglutarate aminotransferase activity"/>
    <property type="evidence" value="ECO:0007669"/>
    <property type="project" value="UniProtKB-EC"/>
</dbReference>
<dbReference type="eggNOG" id="COG0436">
    <property type="taxonomic scope" value="Bacteria"/>
</dbReference>
<evidence type="ECO:0000256" key="2">
    <source>
        <dbReference type="ARBA" id="ARBA00007441"/>
    </source>
</evidence>
<sequence length="389" mass="42478">MKWPAQRLSSGSKKSFGMYQEASELARNGADLIRLEVGRPWADTPLHIKEAAKAALDAGIVHYGDFRGTLSLRQALAAKLKSFNRIDVDADEILITNGLTHASYAAFMAAIDPGDEVILLEPYYPQHIGKVEMAGGVVVSAPLDASDNFSIKRELIESRITPRTRMIVLVNPSNPTGRVYTRAELQIIADLALQYDLLVLSDEVYEFITYEGHQHLSIAALPGMRERTISCYAFTKAYSMDGWRIGYVVADKALMPALLSVTMNDVTHVNVFVQEGALAAVTGPQEPMLAMVAADQRKRDMVVEALNRIPGITCEAPQGAIYAFPDISATGMASADLARAILRDVHVVTEAGGFYGPAGDRHLRVCFGSESQERLVEGMARLTAFFSKL</sequence>
<dbReference type="Proteomes" id="UP000077603">
    <property type="component" value="Chromosome"/>
</dbReference>
<proteinExistence type="inferred from homology"/>
<dbReference type="Pfam" id="PF00155">
    <property type="entry name" value="Aminotran_1_2"/>
    <property type="match status" value="1"/>
</dbReference>
<gene>
    <name evidence="10" type="ORF">DA69_03400</name>
</gene>
<keyword evidence="6 10" id="KW-0808">Transferase</keyword>
<dbReference type="STRING" id="588932.DA69_03400"/>
<dbReference type="AlphaFoldDB" id="A0A172Y9Z3"/>
<dbReference type="InterPro" id="IPR015424">
    <property type="entry name" value="PyrdxlP-dep_Trfase"/>
</dbReference>
<keyword evidence="11" id="KW-1185">Reference proteome</keyword>
<protein>
    <recommendedName>
        <fullName evidence="4">aspartate transaminase</fullName>
        <ecNumber evidence="4">2.6.1.1</ecNumber>
    </recommendedName>
</protein>
<evidence type="ECO:0000256" key="3">
    <source>
        <dbReference type="ARBA" id="ARBA00011738"/>
    </source>
</evidence>
<dbReference type="InterPro" id="IPR015422">
    <property type="entry name" value="PyrdxlP-dep_Trfase_small"/>
</dbReference>
<keyword evidence="7" id="KW-0663">Pyridoxal phosphate</keyword>
<dbReference type="Gene3D" id="3.40.640.10">
    <property type="entry name" value="Type I PLP-dependent aspartate aminotransferase-like (Major domain)"/>
    <property type="match status" value="1"/>
</dbReference>
<comment type="similarity">
    <text evidence="2">Belongs to the class-I pyridoxal-phosphate-dependent aminotransferase family.</text>
</comment>
<organism evidence="10 11">
    <name type="scientific">Brevundimonas naejangsanensis</name>
    <dbReference type="NCBI Taxonomy" id="588932"/>
    <lineage>
        <taxon>Bacteria</taxon>
        <taxon>Pseudomonadati</taxon>
        <taxon>Pseudomonadota</taxon>
        <taxon>Alphaproteobacteria</taxon>
        <taxon>Caulobacterales</taxon>
        <taxon>Caulobacteraceae</taxon>
        <taxon>Brevundimonas</taxon>
    </lineage>
</organism>
<evidence type="ECO:0000313" key="10">
    <source>
        <dbReference type="EMBL" id="ANF55845.1"/>
    </source>
</evidence>
<evidence type="ECO:0000256" key="6">
    <source>
        <dbReference type="ARBA" id="ARBA00022679"/>
    </source>
</evidence>
<dbReference type="OrthoDB" id="9803354at2"/>
<dbReference type="InterPro" id="IPR004839">
    <property type="entry name" value="Aminotransferase_I/II_large"/>
</dbReference>
<evidence type="ECO:0000256" key="5">
    <source>
        <dbReference type="ARBA" id="ARBA00022576"/>
    </source>
</evidence>
<dbReference type="RefSeq" id="WP_025977455.1">
    <property type="nucleotide sequence ID" value="NZ_CP015614.1"/>
</dbReference>
<dbReference type="GO" id="GO:0030170">
    <property type="term" value="F:pyridoxal phosphate binding"/>
    <property type="evidence" value="ECO:0007669"/>
    <property type="project" value="InterPro"/>
</dbReference>
<evidence type="ECO:0000256" key="8">
    <source>
        <dbReference type="ARBA" id="ARBA00049185"/>
    </source>
</evidence>
<accession>A0A172Y9Z3</accession>
<dbReference type="PANTHER" id="PTHR46383">
    <property type="entry name" value="ASPARTATE AMINOTRANSFERASE"/>
    <property type="match status" value="1"/>
</dbReference>